<dbReference type="WBParaSite" id="nRc.2.0.1.t43499-RA">
    <property type="protein sequence ID" value="nRc.2.0.1.t43499-RA"/>
    <property type="gene ID" value="nRc.2.0.1.g43499"/>
</dbReference>
<name>A0A915KYE0_ROMCU</name>
<protein>
    <submittedName>
        <fullName evidence="2">Uncharacterized protein</fullName>
    </submittedName>
</protein>
<proteinExistence type="predicted"/>
<keyword evidence="1" id="KW-1185">Reference proteome</keyword>
<organism evidence="1 2">
    <name type="scientific">Romanomermis culicivorax</name>
    <name type="common">Nematode worm</name>
    <dbReference type="NCBI Taxonomy" id="13658"/>
    <lineage>
        <taxon>Eukaryota</taxon>
        <taxon>Metazoa</taxon>
        <taxon>Ecdysozoa</taxon>
        <taxon>Nematoda</taxon>
        <taxon>Enoplea</taxon>
        <taxon>Dorylaimia</taxon>
        <taxon>Mermithida</taxon>
        <taxon>Mermithoidea</taxon>
        <taxon>Mermithidae</taxon>
        <taxon>Romanomermis</taxon>
    </lineage>
</organism>
<reference evidence="2" key="1">
    <citation type="submission" date="2022-11" db="UniProtKB">
        <authorList>
            <consortium name="WormBaseParasite"/>
        </authorList>
    </citation>
    <scope>IDENTIFICATION</scope>
</reference>
<evidence type="ECO:0000313" key="2">
    <source>
        <dbReference type="WBParaSite" id="nRc.2.0.1.t43499-RA"/>
    </source>
</evidence>
<evidence type="ECO:0000313" key="1">
    <source>
        <dbReference type="Proteomes" id="UP000887565"/>
    </source>
</evidence>
<dbReference type="AlphaFoldDB" id="A0A915KYE0"/>
<dbReference type="Proteomes" id="UP000887565">
    <property type="component" value="Unplaced"/>
</dbReference>
<sequence length="67" mass="7641">MDKSTDGAKINWLKIHSLKFEKEKNGIMQFSCSHEGHQHFAIPEKRPPICTNGITKTPWFDAKNSKG</sequence>
<accession>A0A915KYE0</accession>